<dbReference type="GO" id="GO:0004096">
    <property type="term" value="F:catalase activity"/>
    <property type="evidence" value="ECO:0007669"/>
    <property type="project" value="InterPro"/>
</dbReference>
<dbReference type="GO" id="GO:0042744">
    <property type="term" value="P:hydrogen peroxide catabolic process"/>
    <property type="evidence" value="ECO:0007669"/>
    <property type="project" value="TreeGrafter"/>
</dbReference>
<dbReference type="InterPro" id="IPR018028">
    <property type="entry name" value="Catalase"/>
</dbReference>
<dbReference type="GO" id="GO:0005737">
    <property type="term" value="C:cytoplasm"/>
    <property type="evidence" value="ECO:0007669"/>
    <property type="project" value="TreeGrafter"/>
</dbReference>
<dbReference type="EC" id="1.11.1.6" evidence="1"/>
<dbReference type="Gene3D" id="2.40.180.10">
    <property type="entry name" value="Catalase core domain"/>
    <property type="match status" value="1"/>
</dbReference>
<dbReference type="Proteomes" id="UP000065261">
    <property type="component" value="Chromosome I"/>
</dbReference>
<dbReference type="SUPFAM" id="SSF56634">
    <property type="entry name" value="Heme-dependent catalase-like"/>
    <property type="match status" value="1"/>
</dbReference>
<dbReference type="AlphaFoldDB" id="A0A0U2X078"/>
<evidence type="ECO:0000256" key="1">
    <source>
        <dbReference type="ARBA" id="ARBA00012314"/>
    </source>
</evidence>
<dbReference type="InterPro" id="IPR011614">
    <property type="entry name" value="Catalase_core"/>
</dbReference>
<protein>
    <recommendedName>
        <fullName evidence="1">catalase</fullName>
        <ecNumber evidence="1">1.11.1.6</ecNumber>
    </recommendedName>
</protein>
<dbReference type="KEGG" id="ptn:PTRA_a2173"/>
<dbReference type="EMBL" id="CP011034">
    <property type="protein sequence ID" value="ALS33289.1"/>
    <property type="molecule type" value="Genomic_DNA"/>
</dbReference>
<dbReference type="PANTHER" id="PTHR11465">
    <property type="entry name" value="CATALASE"/>
    <property type="match status" value="1"/>
</dbReference>
<name>A0A0U2X078_9GAMM</name>
<dbReference type="PANTHER" id="PTHR11465:SF61">
    <property type="entry name" value="CATALASE"/>
    <property type="match status" value="1"/>
</dbReference>
<proteinExistence type="predicted"/>
<accession>A0A0U2X078</accession>
<sequence>MHGFGSHTYSLWSEAGERFWVKFHFRTQQGIKNLTDTEAAEIVAMDRESNQKIYLNRLSAATSLNGNVCANYA</sequence>
<dbReference type="GO" id="GO:0020037">
    <property type="term" value="F:heme binding"/>
    <property type="evidence" value="ECO:0007669"/>
    <property type="project" value="InterPro"/>
</dbReference>
<evidence type="ECO:0000313" key="3">
    <source>
        <dbReference type="EMBL" id="ALS33289.1"/>
    </source>
</evidence>
<dbReference type="Pfam" id="PF00199">
    <property type="entry name" value="Catalase"/>
    <property type="match status" value="1"/>
</dbReference>
<reference evidence="3 4" key="1">
    <citation type="submission" date="2015-03" db="EMBL/GenBank/DDBJ databases">
        <authorList>
            <person name="Murphy D."/>
        </authorList>
    </citation>
    <scope>NUCLEOTIDE SEQUENCE [LARGE SCALE GENOMIC DNA]</scope>
    <source>
        <strain evidence="3 4">KMM 520</strain>
    </source>
</reference>
<gene>
    <name evidence="3" type="ORF">PTRA_a2173</name>
</gene>
<organism evidence="3">
    <name type="scientific">Pseudoalteromonas translucida KMM 520</name>
    <dbReference type="NCBI Taxonomy" id="1315283"/>
    <lineage>
        <taxon>Bacteria</taxon>
        <taxon>Pseudomonadati</taxon>
        <taxon>Pseudomonadota</taxon>
        <taxon>Gammaproteobacteria</taxon>
        <taxon>Alteromonadales</taxon>
        <taxon>Pseudoalteromonadaceae</taxon>
        <taxon>Pseudoalteromonas</taxon>
    </lineage>
</organism>
<dbReference type="PATRIC" id="fig|1315283.4.peg.1881"/>
<dbReference type="GO" id="GO:0042542">
    <property type="term" value="P:response to hydrogen peroxide"/>
    <property type="evidence" value="ECO:0007669"/>
    <property type="project" value="TreeGrafter"/>
</dbReference>
<evidence type="ECO:0000259" key="2">
    <source>
        <dbReference type="Pfam" id="PF00199"/>
    </source>
</evidence>
<evidence type="ECO:0000313" key="4">
    <source>
        <dbReference type="Proteomes" id="UP000065261"/>
    </source>
</evidence>
<dbReference type="InterPro" id="IPR020835">
    <property type="entry name" value="Catalase_sf"/>
</dbReference>
<feature type="domain" description="Catalase core" evidence="2">
    <location>
        <begin position="1"/>
        <end position="53"/>
    </location>
</feature>